<feature type="compositionally biased region" description="Basic and acidic residues" evidence="1">
    <location>
        <begin position="50"/>
        <end position="64"/>
    </location>
</feature>
<dbReference type="EMBL" id="JAUNQW010000010">
    <property type="protein sequence ID" value="MDO5457361.1"/>
    <property type="molecule type" value="Genomic_DNA"/>
</dbReference>
<reference evidence="2" key="1">
    <citation type="submission" date="2023-07" db="EMBL/GenBank/DDBJ databases">
        <title>Between Cages and Wild: Unraveling the Impact of Captivity on Animal Microbiomes and Antimicrobial Resistance.</title>
        <authorList>
            <person name="Schmartz G.P."/>
            <person name="Rehner J."/>
            <person name="Schuff M.J."/>
            <person name="Becker S.L."/>
            <person name="Kravczyk M."/>
            <person name="Gurevich A."/>
            <person name="Francke R."/>
            <person name="Mueller R."/>
            <person name="Keller V."/>
            <person name="Keller A."/>
        </authorList>
    </citation>
    <scope>NUCLEOTIDE SEQUENCE</scope>
    <source>
        <strain evidence="2">S39M_St_73</strain>
    </source>
</reference>
<name>A0AA43UCB5_9LACT</name>
<evidence type="ECO:0000313" key="3">
    <source>
        <dbReference type="Proteomes" id="UP001171751"/>
    </source>
</evidence>
<accession>A0AA43UCB5</accession>
<sequence>MKECTNCHSHNEDQAEKCADCESELINETINQETKNNEEFGQTIQNPTRVYDEPRGYQRKSGCD</sequence>
<comment type="caution">
    <text evidence="2">The sequence shown here is derived from an EMBL/GenBank/DDBJ whole genome shotgun (WGS) entry which is preliminary data.</text>
</comment>
<organism evidence="2 3">
    <name type="scientific">Atopococcus tabaci</name>
    <dbReference type="NCBI Taxonomy" id="269774"/>
    <lineage>
        <taxon>Bacteria</taxon>
        <taxon>Bacillati</taxon>
        <taxon>Bacillota</taxon>
        <taxon>Bacilli</taxon>
        <taxon>Lactobacillales</taxon>
        <taxon>Carnobacteriaceae</taxon>
        <taxon>Atopococcus</taxon>
    </lineage>
</organism>
<dbReference type="Proteomes" id="UP001171751">
    <property type="component" value="Unassembled WGS sequence"/>
</dbReference>
<gene>
    <name evidence="2" type="ORF">Q4F26_03365</name>
</gene>
<keyword evidence="3" id="KW-1185">Reference proteome</keyword>
<evidence type="ECO:0000256" key="1">
    <source>
        <dbReference type="SAM" id="MobiDB-lite"/>
    </source>
</evidence>
<feature type="compositionally biased region" description="Polar residues" evidence="1">
    <location>
        <begin position="38"/>
        <end position="48"/>
    </location>
</feature>
<protein>
    <submittedName>
        <fullName evidence="2">Uncharacterized protein</fullName>
    </submittedName>
</protein>
<feature type="region of interest" description="Disordered" evidence="1">
    <location>
        <begin position="38"/>
        <end position="64"/>
    </location>
</feature>
<dbReference type="AlphaFoldDB" id="A0AA43UCB5"/>
<proteinExistence type="predicted"/>
<evidence type="ECO:0000313" key="2">
    <source>
        <dbReference type="EMBL" id="MDO5457361.1"/>
    </source>
</evidence>